<dbReference type="EMBL" id="HBUF01185287">
    <property type="protein sequence ID" value="CAG6656530.1"/>
    <property type="molecule type" value="Transcribed_RNA"/>
</dbReference>
<protein>
    <submittedName>
        <fullName evidence="9">Mitochondrial thiamine pyrophosphate carrier</fullName>
    </submittedName>
</protein>
<feature type="repeat" description="Solcar" evidence="7">
    <location>
        <begin position="224"/>
        <end position="319"/>
    </location>
</feature>
<dbReference type="InterPro" id="IPR002067">
    <property type="entry name" value="MCP"/>
</dbReference>
<dbReference type="InterPro" id="IPR018108">
    <property type="entry name" value="MCP_transmembrane"/>
</dbReference>
<dbReference type="EMBL" id="HBUF01114632">
    <property type="protein sequence ID" value="CAG6640920.1"/>
    <property type="molecule type" value="Transcribed_RNA"/>
</dbReference>
<evidence type="ECO:0000256" key="3">
    <source>
        <dbReference type="ARBA" id="ARBA00022448"/>
    </source>
</evidence>
<evidence type="ECO:0000256" key="5">
    <source>
        <dbReference type="ARBA" id="ARBA00022737"/>
    </source>
</evidence>
<dbReference type="PRINTS" id="PR00926">
    <property type="entry name" value="MITOCARRIER"/>
</dbReference>
<evidence type="ECO:0000256" key="8">
    <source>
        <dbReference type="RuleBase" id="RU000488"/>
    </source>
</evidence>
<keyword evidence="6 7" id="KW-0472">Membrane</keyword>
<dbReference type="EMBL" id="HBUF01185289">
    <property type="protein sequence ID" value="CAG6656534.1"/>
    <property type="molecule type" value="Transcribed_RNA"/>
</dbReference>
<reference evidence="9" key="1">
    <citation type="submission" date="2021-05" db="EMBL/GenBank/DDBJ databases">
        <authorList>
            <person name="Alioto T."/>
            <person name="Alioto T."/>
            <person name="Gomez Garrido J."/>
        </authorList>
    </citation>
    <scope>NUCLEOTIDE SEQUENCE</scope>
</reference>
<dbReference type="EMBL" id="HBUF01114630">
    <property type="protein sequence ID" value="CAG6640918.1"/>
    <property type="molecule type" value="Transcribed_RNA"/>
</dbReference>
<comment type="subcellular location">
    <subcellularLocation>
        <location evidence="1">Membrane</location>
        <topology evidence="1">Multi-pass membrane protein</topology>
    </subcellularLocation>
</comment>
<dbReference type="AlphaFoldDB" id="A0A8D8RSL7"/>
<dbReference type="PANTHER" id="PTHR24089">
    <property type="entry name" value="SOLUTE CARRIER FAMILY 25"/>
    <property type="match status" value="1"/>
</dbReference>
<sequence>MVVGHDETKNIATYKYVLAGGFSGAVTRAVCQPFDVLKIRFQLQVESFDRHTGGKYRGLPQALSTIVREEGVSALWKGHVPAQSLSVVYGCVQFLSFEFLSSQMSHLIPKEFHMSSDFFIGTFSSVIATVVSFPFDVIRTRLVAQGNQTKVYSGTLHALLVIYKDKPLTLFRGLTPGIIQMAPQGGIQFSVYNAMSNVLSASEHFSSSPAPASSSDPQTVERVLSPLGSLLAGSVAGLTAKVAVYPLDLAKKRIQVQGLEEARTEFGKTLQCQSLFECLYKTWRTESLRGLYKGLSPSLLKAGLTTACLFTVYEQTLRLLTS</sequence>
<feature type="repeat" description="Solcar" evidence="7">
    <location>
        <begin position="11"/>
        <end position="103"/>
    </location>
</feature>
<organism evidence="9">
    <name type="scientific">Cacopsylla melanoneura</name>
    <dbReference type="NCBI Taxonomy" id="428564"/>
    <lineage>
        <taxon>Eukaryota</taxon>
        <taxon>Metazoa</taxon>
        <taxon>Ecdysozoa</taxon>
        <taxon>Arthropoda</taxon>
        <taxon>Hexapoda</taxon>
        <taxon>Insecta</taxon>
        <taxon>Pterygota</taxon>
        <taxon>Neoptera</taxon>
        <taxon>Paraneoptera</taxon>
        <taxon>Hemiptera</taxon>
        <taxon>Sternorrhyncha</taxon>
        <taxon>Psylloidea</taxon>
        <taxon>Psyllidae</taxon>
        <taxon>Psyllinae</taxon>
        <taxon>Cacopsylla</taxon>
    </lineage>
</organism>
<evidence type="ECO:0000256" key="1">
    <source>
        <dbReference type="ARBA" id="ARBA00004141"/>
    </source>
</evidence>
<evidence type="ECO:0000313" key="9">
    <source>
        <dbReference type="EMBL" id="CAG6656530.1"/>
    </source>
</evidence>
<evidence type="ECO:0000256" key="7">
    <source>
        <dbReference type="PROSITE-ProRule" id="PRU00282"/>
    </source>
</evidence>
<dbReference type="GO" id="GO:0055085">
    <property type="term" value="P:transmembrane transport"/>
    <property type="evidence" value="ECO:0007669"/>
    <property type="project" value="InterPro"/>
</dbReference>
<dbReference type="GO" id="GO:0016020">
    <property type="term" value="C:membrane"/>
    <property type="evidence" value="ECO:0007669"/>
    <property type="project" value="UniProtKB-SubCell"/>
</dbReference>
<name>A0A8D8RSL7_9HEMI</name>
<dbReference type="Gene3D" id="1.50.40.10">
    <property type="entry name" value="Mitochondrial carrier domain"/>
    <property type="match status" value="1"/>
</dbReference>
<evidence type="ECO:0000256" key="6">
    <source>
        <dbReference type="ARBA" id="ARBA00023136"/>
    </source>
</evidence>
<comment type="similarity">
    <text evidence="2 8">Belongs to the mitochondrial carrier (TC 2.A.29) family.</text>
</comment>
<evidence type="ECO:0000256" key="4">
    <source>
        <dbReference type="ARBA" id="ARBA00022692"/>
    </source>
</evidence>
<dbReference type="Pfam" id="PF00153">
    <property type="entry name" value="Mito_carr"/>
    <property type="match status" value="3"/>
</dbReference>
<accession>A0A8D8RSL7</accession>
<evidence type="ECO:0000256" key="2">
    <source>
        <dbReference type="ARBA" id="ARBA00006375"/>
    </source>
</evidence>
<keyword evidence="4 7" id="KW-0812">Transmembrane</keyword>
<feature type="repeat" description="Solcar" evidence="7">
    <location>
        <begin position="112"/>
        <end position="198"/>
    </location>
</feature>
<keyword evidence="5" id="KW-0677">Repeat</keyword>
<keyword evidence="3 8" id="KW-0813">Transport</keyword>
<dbReference type="SUPFAM" id="SSF103506">
    <property type="entry name" value="Mitochondrial carrier"/>
    <property type="match status" value="1"/>
</dbReference>
<dbReference type="InterPro" id="IPR023395">
    <property type="entry name" value="MCP_dom_sf"/>
</dbReference>
<proteinExistence type="inferred from homology"/>
<dbReference type="PROSITE" id="PS50920">
    <property type="entry name" value="SOLCAR"/>
    <property type="match status" value="3"/>
</dbReference>